<dbReference type="EMBL" id="WUAV01000005">
    <property type="protein sequence ID" value="KAF1751476.1"/>
    <property type="molecule type" value="Genomic_DNA"/>
</dbReference>
<dbReference type="CTD" id="78776623"/>
<reference evidence="1 2" key="1">
    <citation type="submission" date="2019-12" db="EMBL/GenBank/DDBJ databases">
        <title>Chromosome-level assembly of the Caenorhabditis remanei genome.</title>
        <authorList>
            <person name="Teterina A.A."/>
            <person name="Willis J.H."/>
            <person name="Phillips P.C."/>
        </authorList>
    </citation>
    <scope>NUCLEOTIDE SEQUENCE [LARGE SCALE GENOMIC DNA]</scope>
    <source>
        <strain evidence="1 2">PX506</strain>
        <tissue evidence="1">Whole organism</tissue>
    </source>
</reference>
<dbReference type="GeneID" id="78776623"/>
<evidence type="ECO:0000313" key="2">
    <source>
        <dbReference type="Proteomes" id="UP000483820"/>
    </source>
</evidence>
<evidence type="ECO:0000313" key="1">
    <source>
        <dbReference type="EMBL" id="KAF1751476.1"/>
    </source>
</evidence>
<organism evidence="1 2">
    <name type="scientific">Caenorhabditis remanei</name>
    <name type="common">Caenorhabditis vulgaris</name>
    <dbReference type="NCBI Taxonomy" id="31234"/>
    <lineage>
        <taxon>Eukaryota</taxon>
        <taxon>Metazoa</taxon>
        <taxon>Ecdysozoa</taxon>
        <taxon>Nematoda</taxon>
        <taxon>Chromadorea</taxon>
        <taxon>Rhabditida</taxon>
        <taxon>Rhabditina</taxon>
        <taxon>Rhabditomorpha</taxon>
        <taxon>Rhabditoidea</taxon>
        <taxon>Rhabditidae</taxon>
        <taxon>Peloderinae</taxon>
        <taxon>Caenorhabditis</taxon>
    </lineage>
</organism>
<name>A0A6A5G9I5_CAERE</name>
<sequence>MAIRNGFDNEFNTCYVTFPRKCSTTLVDYLRALTSDCADPKITIALDSLHIRKRNRQFNHSFFDSTLHSRALALSDNLSTAGALPIGISTASPTTTPPMLRLPKNSRHLKYPPDPLTLLNKSVTPLLYCYSRILSLTGFTFPLTSAQVQWVVICYSDQSSTPRNGTLCDFSNDPREVNLDRTENNRFKVLFDFEKIYQR</sequence>
<dbReference type="RefSeq" id="XP_053581274.1">
    <property type="nucleotide sequence ID" value="XM_053732361.1"/>
</dbReference>
<proteinExistence type="predicted"/>
<protein>
    <submittedName>
        <fullName evidence="1">Uncharacterized protein</fullName>
    </submittedName>
</protein>
<dbReference type="Proteomes" id="UP000483820">
    <property type="component" value="Chromosome V"/>
</dbReference>
<gene>
    <name evidence="1" type="ORF">GCK72_018030</name>
</gene>
<comment type="caution">
    <text evidence="1">The sequence shown here is derived from an EMBL/GenBank/DDBJ whole genome shotgun (WGS) entry which is preliminary data.</text>
</comment>
<dbReference type="AlphaFoldDB" id="A0A6A5G9I5"/>
<dbReference type="KEGG" id="crq:GCK72_018030"/>
<accession>A0A6A5G9I5</accession>